<dbReference type="EC" id="5.1.3.2" evidence="4"/>
<comment type="similarity">
    <text evidence="2">Belongs to the NAD(P)-dependent epimerase/dehydratase family.</text>
</comment>
<dbReference type="Gene3D" id="3.40.50.720">
    <property type="entry name" value="NAD(P)-binding Rossmann-like Domain"/>
    <property type="match status" value="1"/>
</dbReference>
<keyword evidence="4" id="KW-0413">Isomerase</keyword>
<feature type="domain" description="NAD-dependent epimerase/dehydratase" evidence="3">
    <location>
        <begin position="4"/>
        <end position="229"/>
    </location>
</feature>
<name>A0ABN8AMG2_9PROT</name>
<dbReference type="CDD" id="cd05232">
    <property type="entry name" value="UDP_G4E_4_SDR_e"/>
    <property type="match status" value="1"/>
</dbReference>
<evidence type="ECO:0000313" key="5">
    <source>
        <dbReference type="Proteomes" id="UP000839052"/>
    </source>
</evidence>
<dbReference type="SUPFAM" id="SSF51735">
    <property type="entry name" value="NAD(P)-binding Rossmann-fold domains"/>
    <property type="match status" value="1"/>
</dbReference>
<proteinExistence type="inferred from homology"/>
<keyword evidence="5" id="KW-1185">Reference proteome</keyword>
<dbReference type="EMBL" id="OU912926">
    <property type="protein sequence ID" value="CAG9934018.1"/>
    <property type="molecule type" value="Genomic_DNA"/>
</dbReference>
<dbReference type="RefSeq" id="WP_239797709.1">
    <property type="nucleotide sequence ID" value="NZ_OU912926.1"/>
</dbReference>
<sequence>MKFMISGAGGFVGKALCAELLRRGQSVSAAVRSGSSLIENTEVIIIGAIDGETNWADALRDVDVVIHLAARVHVMRESATDPLAEFLQVNLHGTSNLARQAACFGVKRLVYVSSIKVNGEQTSATQSFTELDEPSPQDFYSISKWQAEQALWRIARETGLEIVIVRPPLVYGAGVKGNFAQMLTVAAKHIPLPFASVHNRRSLIYVENLVDALIACATHPVAAGQTYLVCDGEDVSTPDLLHQLGGAMGFPARLLPFPLSWLRILGKLSGKSDQVERLLSSLQVDSGKIRRDLNWAPPYTLQQGLQATAESHRCLDKKS</sequence>
<dbReference type="PANTHER" id="PTHR43000">
    <property type="entry name" value="DTDP-D-GLUCOSE 4,6-DEHYDRATASE-RELATED"/>
    <property type="match status" value="1"/>
</dbReference>
<dbReference type="GO" id="GO:0003978">
    <property type="term" value="F:UDP-glucose 4-epimerase activity"/>
    <property type="evidence" value="ECO:0007669"/>
    <property type="project" value="UniProtKB-EC"/>
</dbReference>
<dbReference type="Pfam" id="PF01370">
    <property type="entry name" value="Epimerase"/>
    <property type="match status" value="1"/>
</dbReference>
<dbReference type="Proteomes" id="UP000839052">
    <property type="component" value="Chromosome"/>
</dbReference>
<dbReference type="InterPro" id="IPR001509">
    <property type="entry name" value="Epimerase_deHydtase"/>
</dbReference>
<evidence type="ECO:0000259" key="3">
    <source>
        <dbReference type="Pfam" id="PF01370"/>
    </source>
</evidence>
<reference evidence="4 5" key="1">
    <citation type="submission" date="2021-10" db="EMBL/GenBank/DDBJ databases">
        <authorList>
            <person name="Koch H."/>
        </authorList>
    </citation>
    <scope>NUCLEOTIDE SEQUENCE [LARGE SCALE GENOMIC DNA]</scope>
    <source>
        <strain evidence="4">6680</strain>
    </source>
</reference>
<evidence type="ECO:0000256" key="2">
    <source>
        <dbReference type="ARBA" id="ARBA00007637"/>
    </source>
</evidence>
<dbReference type="InterPro" id="IPR036291">
    <property type="entry name" value="NAD(P)-bd_dom_sf"/>
</dbReference>
<comment type="pathway">
    <text evidence="1">Bacterial outer membrane biogenesis; LPS O-antigen biosynthesis.</text>
</comment>
<evidence type="ECO:0000256" key="1">
    <source>
        <dbReference type="ARBA" id="ARBA00005125"/>
    </source>
</evidence>
<protein>
    <submittedName>
        <fullName evidence="4">UDP-glucose 4-epimerase</fullName>
        <ecNumber evidence="4">5.1.3.2</ecNumber>
    </submittedName>
</protein>
<evidence type="ECO:0000313" key="4">
    <source>
        <dbReference type="EMBL" id="CAG9934018.1"/>
    </source>
</evidence>
<accession>A0ABN8AMG2</accession>
<gene>
    <name evidence="4" type="primary">galE</name>
    <name evidence="4" type="ORF">NTG6680_2769</name>
</gene>
<organism evidence="4 5">
    <name type="scientific">Candidatus Nitrotoga arctica</name>
    <dbReference type="NCBI Taxonomy" id="453162"/>
    <lineage>
        <taxon>Bacteria</taxon>
        <taxon>Pseudomonadati</taxon>
        <taxon>Pseudomonadota</taxon>
        <taxon>Betaproteobacteria</taxon>
        <taxon>Nitrosomonadales</taxon>
        <taxon>Gallionellaceae</taxon>
        <taxon>Candidatus Nitrotoga</taxon>
    </lineage>
</organism>